<accession>A0A514A1D3</accession>
<reference evidence="1 2" key="1">
    <citation type="submission" date="2019-04" db="EMBL/GenBank/DDBJ databases">
        <title>Novel bacteriophages capable of disrupting biofilms from clinical strains of Aeromonas hydrophila with intrinsic antibiotic resistance.</title>
        <authorList>
            <person name="Kabwe M."/>
            <person name="Brown T.L."/>
            <person name="Speirs L."/>
            <person name="Ku H."/>
            <person name="Leach M."/>
            <person name="Chan H.T."/>
            <person name="Petrovski S."/>
            <person name="Lock P."/>
            <person name="Tucci J."/>
        </authorList>
    </citation>
    <scope>NUCLEOTIDE SEQUENCE [LARGE SCALE GENOMIC DNA]</scope>
</reference>
<evidence type="ECO:0000313" key="2">
    <source>
        <dbReference type="Proteomes" id="UP000318420"/>
    </source>
</evidence>
<organism evidence="1 2">
    <name type="scientific">Aeromonas phage LAh10</name>
    <dbReference type="NCBI Taxonomy" id="2591025"/>
    <lineage>
        <taxon>Viruses</taxon>
        <taxon>Duplodnaviria</taxon>
        <taxon>Heunggongvirae</taxon>
        <taxon>Uroviricota</taxon>
        <taxon>Caudoviricetes</taxon>
        <taxon>Chimalliviridae</taxon>
        <taxon>Ludhianavirus</taxon>
        <taxon>Ludhianavirus LAh10</taxon>
    </lineage>
</organism>
<evidence type="ECO:0000313" key="1">
    <source>
        <dbReference type="EMBL" id="QDH47081.1"/>
    </source>
</evidence>
<proteinExistence type="predicted"/>
<gene>
    <name evidence="1" type="ORF">LAh10_79</name>
</gene>
<keyword evidence="2" id="KW-1185">Reference proteome</keyword>
<sequence length="336" mass="35629">MLPIIVGGIALAAIFGGKKAYTGHRKNESAEELLTLSETCRVESEESIKRSSESLDELINNYTLFCSEFGKEINSFTILAKEVTGVPVTELNLNIKYDDLVIATNYGEVAKSIATTISGGVLTGALMGFGGWGSMLSLGVASTGTPISALAGASATNAALAAFGGGSLATGGLGIAGGVASLSGITVVPALAAMGWKYDRDATAKLDSALNVAEPALELRENARKLDTFVTELEEYIGLVMTALTRIREVFGEYHEALRNLDILIKERRVSEIVEDEEKRIISNAMNLGQIAAKIMTTPLLVTETVDNELVIKKNDDDLPEINCDGFMAIMESANP</sequence>
<name>A0A514A1D3_9CAUD</name>
<protein>
    <submittedName>
        <fullName evidence="1">Putative chemotaxis protein</fullName>
    </submittedName>
</protein>
<dbReference type="EMBL" id="MK838116">
    <property type="protein sequence ID" value="QDH47081.1"/>
    <property type="molecule type" value="Genomic_DNA"/>
</dbReference>
<dbReference type="Proteomes" id="UP000318420">
    <property type="component" value="Segment"/>
</dbReference>